<sequence length="420" mass="48581">MNKKPDTIPQAPGVYFFKKGRTLLYVGKAKNLKERIASYFSSQNTDARKISMVRQATSITWKEMLSDTEALIREAEYIKAHKPRYNIVMRDDKQYFFVRFSDGAFPRITLTHQPNSSKDYFLGPFTDGSSLKQTLKMLRHAFPYCTCKGAHKRRCQHASIGNCLGICCTESAYMKALFPDYQKRSSQYKKNIRTIKQVLSGKGNALMHTMQKRMKKLSEHKHYEQAALIRDQLYALENIFSHRHTLRREEHIYAEKGVTYLKHVIGMKKTPKRIEAYDISNIQGKHAVGSMVVFTNGAPDKNEYRKFAIHLPPKPNDTAMMQEIITRRFYNAWTHPDLIIIDGGTPQLHAAQKALAHHTLRMPVAALAKREEELHLQNGTVIKLKERPQPLLHLLQYIRNEAHRFAISFHRKKRGDQIGS</sequence>
<proteinExistence type="predicted"/>
<dbReference type="GO" id="GO:0009381">
    <property type="term" value="F:excinuclease ABC activity"/>
    <property type="evidence" value="ECO:0007669"/>
    <property type="project" value="InterPro"/>
</dbReference>
<evidence type="ECO:0000259" key="8">
    <source>
        <dbReference type="PROSITE" id="PS50165"/>
    </source>
</evidence>
<keyword evidence="2" id="KW-0227">DNA damage</keyword>
<organism evidence="9 10">
    <name type="scientific">Candidatus Niyogibacteria bacterium CG10_big_fil_rev_8_21_14_0_10_46_36</name>
    <dbReference type="NCBI Taxonomy" id="1974726"/>
    <lineage>
        <taxon>Bacteria</taxon>
        <taxon>Candidatus Niyogiibacteriota</taxon>
    </lineage>
</organism>
<evidence type="ECO:0000256" key="3">
    <source>
        <dbReference type="ARBA" id="ARBA00022769"/>
    </source>
</evidence>
<comment type="caution">
    <text evidence="9">The sequence shown here is derived from an EMBL/GenBank/DDBJ whole genome shotgun (WGS) entry which is preliminary data.</text>
</comment>
<keyword evidence="3" id="KW-0228">DNA excision</keyword>
<dbReference type="InterPro" id="IPR038476">
    <property type="entry name" value="UvrC_RNase_H_dom_sf"/>
</dbReference>
<keyword evidence="1" id="KW-0963">Cytoplasm</keyword>
<accession>A0A2H0TCE2</accession>
<feature type="domain" description="GIY-YIG" evidence="7">
    <location>
        <begin position="10"/>
        <end position="87"/>
    </location>
</feature>
<dbReference type="InterPro" id="IPR001162">
    <property type="entry name" value="UvrC_RNase_H_dom"/>
</dbReference>
<dbReference type="PANTHER" id="PTHR30562:SF1">
    <property type="entry name" value="UVRABC SYSTEM PROTEIN C"/>
    <property type="match status" value="1"/>
</dbReference>
<evidence type="ECO:0000256" key="2">
    <source>
        <dbReference type="ARBA" id="ARBA00022763"/>
    </source>
</evidence>
<dbReference type="Gene3D" id="3.30.420.340">
    <property type="entry name" value="UvrC, RNAse H endonuclease domain"/>
    <property type="match status" value="1"/>
</dbReference>
<name>A0A2H0TCE2_9BACT</name>
<evidence type="ECO:0000256" key="4">
    <source>
        <dbReference type="ARBA" id="ARBA00022881"/>
    </source>
</evidence>
<dbReference type="InterPro" id="IPR050066">
    <property type="entry name" value="UvrABC_protein_C"/>
</dbReference>
<dbReference type="Pfam" id="PF01541">
    <property type="entry name" value="GIY-YIG"/>
    <property type="match status" value="1"/>
</dbReference>
<dbReference type="Pfam" id="PF02151">
    <property type="entry name" value="UVR"/>
    <property type="match status" value="1"/>
</dbReference>
<dbReference type="CDD" id="cd10434">
    <property type="entry name" value="GIY-YIG_UvrC_Cho"/>
    <property type="match status" value="1"/>
</dbReference>
<dbReference type="InterPro" id="IPR000305">
    <property type="entry name" value="GIY-YIG_endonuc"/>
</dbReference>
<evidence type="ECO:0000259" key="7">
    <source>
        <dbReference type="PROSITE" id="PS50164"/>
    </source>
</evidence>
<evidence type="ECO:0008006" key="11">
    <source>
        <dbReference type="Google" id="ProtNLM"/>
    </source>
</evidence>
<protein>
    <recommendedName>
        <fullName evidence="11">Excinuclease ABC subunit C</fullName>
    </recommendedName>
</protein>
<dbReference type="EMBL" id="PFCO01000009">
    <property type="protein sequence ID" value="PIR69230.1"/>
    <property type="molecule type" value="Genomic_DNA"/>
</dbReference>
<dbReference type="Proteomes" id="UP000231503">
    <property type="component" value="Unassembled WGS sequence"/>
</dbReference>
<dbReference type="FunFam" id="3.40.1440.10:FF:000001">
    <property type="entry name" value="UvrABC system protein C"/>
    <property type="match status" value="1"/>
</dbReference>
<dbReference type="SUPFAM" id="SSF46600">
    <property type="entry name" value="C-terminal UvrC-binding domain of UvrB"/>
    <property type="match status" value="1"/>
</dbReference>
<evidence type="ECO:0000313" key="10">
    <source>
        <dbReference type="Proteomes" id="UP000231503"/>
    </source>
</evidence>
<dbReference type="PROSITE" id="PS50164">
    <property type="entry name" value="GIY_YIG"/>
    <property type="match status" value="1"/>
</dbReference>
<evidence type="ECO:0000256" key="5">
    <source>
        <dbReference type="ARBA" id="ARBA00023204"/>
    </source>
</evidence>
<dbReference type="PROSITE" id="PS50165">
    <property type="entry name" value="UVRC"/>
    <property type="match status" value="1"/>
</dbReference>
<dbReference type="AlphaFoldDB" id="A0A2H0TCE2"/>
<evidence type="ECO:0000313" key="9">
    <source>
        <dbReference type="EMBL" id="PIR69230.1"/>
    </source>
</evidence>
<dbReference type="PANTHER" id="PTHR30562">
    <property type="entry name" value="UVRC/OXIDOREDUCTASE"/>
    <property type="match status" value="1"/>
</dbReference>
<reference evidence="10" key="1">
    <citation type="submission" date="2017-09" db="EMBL/GenBank/DDBJ databases">
        <title>Depth-based differentiation of microbial function through sediment-hosted aquifers and enrichment of novel symbionts in the deep terrestrial subsurface.</title>
        <authorList>
            <person name="Probst A.J."/>
            <person name="Ladd B."/>
            <person name="Jarett J.K."/>
            <person name="Geller-Mcgrath D.E."/>
            <person name="Sieber C.M.K."/>
            <person name="Emerson J.B."/>
            <person name="Anantharaman K."/>
            <person name="Thomas B.C."/>
            <person name="Malmstrom R."/>
            <person name="Stieglmeier M."/>
            <person name="Klingl A."/>
            <person name="Woyke T."/>
            <person name="Ryan C.M."/>
            <person name="Banfield J.F."/>
        </authorList>
    </citation>
    <scope>NUCLEOTIDE SEQUENCE [LARGE SCALE GENOMIC DNA]</scope>
</reference>
<dbReference type="PROSITE" id="PS50151">
    <property type="entry name" value="UVR"/>
    <property type="match status" value="1"/>
</dbReference>
<dbReference type="InterPro" id="IPR035901">
    <property type="entry name" value="GIY-YIG_endonuc_sf"/>
</dbReference>
<gene>
    <name evidence="9" type="ORF">COU47_03980</name>
</gene>
<evidence type="ECO:0000256" key="1">
    <source>
        <dbReference type="ARBA" id="ARBA00022490"/>
    </source>
</evidence>
<dbReference type="Pfam" id="PF08459">
    <property type="entry name" value="UvrC_RNaseH_dom"/>
    <property type="match status" value="1"/>
</dbReference>
<dbReference type="SMART" id="SM00465">
    <property type="entry name" value="GIYc"/>
    <property type="match status" value="1"/>
</dbReference>
<dbReference type="GO" id="GO:0006289">
    <property type="term" value="P:nucleotide-excision repair"/>
    <property type="evidence" value="ECO:0007669"/>
    <property type="project" value="InterPro"/>
</dbReference>
<keyword evidence="4" id="KW-0267">Excision nuclease</keyword>
<dbReference type="SUPFAM" id="SSF82771">
    <property type="entry name" value="GIY-YIG endonuclease"/>
    <property type="match status" value="1"/>
</dbReference>
<evidence type="ECO:0000259" key="6">
    <source>
        <dbReference type="PROSITE" id="PS50151"/>
    </source>
</evidence>
<dbReference type="Gene3D" id="3.40.1440.10">
    <property type="entry name" value="GIY-YIG endonuclease"/>
    <property type="match status" value="1"/>
</dbReference>
<dbReference type="InterPro" id="IPR001943">
    <property type="entry name" value="UVR_dom"/>
</dbReference>
<dbReference type="InterPro" id="IPR047296">
    <property type="entry name" value="GIY-YIG_UvrC_Cho"/>
</dbReference>
<feature type="domain" description="UVR" evidence="6">
    <location>
        <begin position="204"/>
        <end position="239"/>
    </location>
</feature>
<dbReference type="GO" id="GO:0009380">
    <property type="term" value="C:excinuclease repair complex"/>
    <property type="evidence" value="ECO:0007669"/>
    <property type="project" value="TreeGrafter"/>
</dbReference>
<feature type="domain" description="UvrC family homology region profile" evidence="8">
    <location>
        <begin position="254"/>
        <end position="355"/>
    </location>
</feature>
<dbReference type="InterPro" id="IPR036876">
    <property type="entry name" value="UVR_dom_sf"/>
</dbReference>
<keyword evidence="5" id="KW-0234">DNA repair</keyword>